<accession>A0A0J9EP10</accession>
<dbReference type="AlphaFoldDB" id="A0A0J9EP10"/>
<evidence type="ECO:0000313" key="2">
    <source>
        <dbReference type="EMBL" id="KMW66995.1"/>
    </source>
</evidence>
<feature type="region of interest" description="Disordered" evidence="1">
    <location>
        <begin position="1"/>
        <end position="23"/>
    </location>
</feature>
<name>A0A0J9EP10_AJEDA</name>
<dbReference type="EMBL" id="GG749414">
    <property type="protein sequence ID" value="KMW66995.1"/>
    <property type="molecule type" value="Genomic_DNA"/>
</dbReference>
<dbReference type="Proteomes" id="UP000007802">
    <property type="component" value="Unassembled WGS sequence"/>
</dbReference>
<reference evidence="2" key="1">
    <citation type="submission" date="2010-03" db="EMBL/GenBank/DDBJ databases">
        <title>Annotation of Blastomyces dermatitidis strain ATCC 18188.</title>
        <authorList>
            <consortium name="The Broad Institute Genome Sequencing Platform"/>
            <consortium name="Broad Institute Genome Sequencing Center for Infectious Disease."/>
            <person name="Cuomo C."/>
            <person name="Klein B."/>
            <person name="Sullivan T."/>
            <person name="Heitman J."/>
            <person name="Young S."/>
            <person name="Zeng Q."/>
            <person name="Gargeya S."/>
            <person name="Alvarado L."/>
            <person name="Berlin A.M."/>
            <person name="Chapman S.B."/>
            <person name="Chen Z."/>
            <person name="Freedman E."/>
            <person name="Gellesch M."/>
            <person name="Goldberg J."/>
            <person name="Griggs A."/>
            <person name="Gujja S."/>
            <person name="Heilman E."/>
            <person name="Heiman D."/>
            <person name="Howarth C."/>
            <person name="Mehta T."/>
            <person name="Neiman D."/>
            <person name="Pearson M."/>
            <person name="Roberts A."/>
            <person name="Saif S."/>
            <person name="Shea T."/>
            <person name="Shenoy N."/>
            <person name="Sisk P."/>
            <person name="Stolte C."/>
            <person name="Sykes S."/>
            <person name="White J."/>
            <person name="Yandava C."/>
            <person name="Haas B."/>
            <person name="Nusbaum C."/>
            <person name="Birren B."/>
        </authorList>
    </citation>
    <scope>NUCLEOTIDE SEQUENCE</scope>
    <source>
        <strain evidence="2">ATCC 18188</strain>
    </source>
</reference>
<sequence length="92" mass="10667">MLDMVTITRRDSNSFDSSKQNQPSIHCRFCPRDLLRNLSYVTPTVASATEKLLQNICMYIHVPFPAILLLPQYTKCRRGKFLVLHARTIDQK</sequence>
<organism evidence="2">
    <name type="scientific">Ajellomyces dermatitidis (strain ATCC 18188 / CBS 674.68)</name>
    <name type="common">Blastomyces dermatitidis</name>
    <dbReference type="NCBI Taxonomy" id="653446"/>
    <lineage>
        <taxon>Eukaryota</taxon>
        <taxon>Fungi</taxon>
        <taxon>Dikarya</taxon>
        <taxon>Ascomycota</taxon>
        <taxon>Pezizomycotina</taxon>
        <taxon>Eurotiomycetes</taxon>
        <taxon>Eurotiomycetidae</taxon>
        <taxon>Onygenales</taxon>
        <taxon>Ajellomycetaceae</taxon>
        <taxon>Blastomyces</taxon>
    </lineage>
</organism>
<proteinExistence type="predicted"/>
<protein>
    <submittedName>
        <fullName evidence="2">Uncharacterized protein</fullName>
    </submittedName>
</protein>
<evidence type="ECO:0000256" key="1">
    <source>
        <dbReference type="SAM" id="MobiDB-lite"/>
    </source>
</evidence>
<gene>
    <name evidence="2" type="ORF">BDDG_11835</name>
</gene>
<feature type="compositionally biased region" description="Polar residues" evidence="1">
    <location>
        <begin position="14"/>
        <end position="23"/>
    </location>
</feature>